<evidence type="ECO:0000256" key="2">
    <source>
        <dbReference type="ARBA" id="ARBA00008046"/>
    </source>
</evidence>
<dbReference type="OrthoDB" id="5919182at2759"/>
<evidence type="ECO:0000256" key="6">
    <source>
        <dbReference type="ARBA" id="ARBA00035139"/>
    </source>
</evidence>
<evidence type="ECO:0000313" key="11">
    <source>
        <dbReference type="WBParaSite" id="nOo.2.0.1.t01094-RA"/>
    </source>
</evidence>
<dbReference type="InterPro" id="IPR007741">
    <property type="entry name" value="Ribosomal_mL43/mS25/NADH_DH"/>
</dbReference>
<evidence type="ECO:0000259" key="8">
    <source>
        <dbReference type="SMART" id="SM00916"/>
    </source>
</evidence>
<evidence type="ECO:0000256" key="1">
    <source>
        <dbReference type="ARBA" id="ARBA00004173"/>
    </source>
</evidence>
<dbReference type="Gene3D" id="1.20.1050.130">
    <property type="match status" value="1"/>
</dbReference>
<dbReference type="GO" id="GO:0005739">
    <property type="term" value="C:mitochondrion"/>
    <property type="evidence" value="ECO:0007669"/>
    <property type="project" value="UniProtKB-SubCell"/>
</dbReference>
<dbReference type="SMART" id="SM00916">
    <property type="entry name" value="L51_S25_CI-B8"/>
    <property type="match status" value="1"/>
</dbReference>
<dbReference type="InterPro" id="IPR040049">
    <property type="entry name" value="Ribosomal_mS25/mL61"/>
</dbReference>
<dbReference type="GO" id="GO:0003735">
    <property type="term" value="F:structural constituent of ribosome"/>
    <property type="evidence" value="ECO:0007669"/>
    <property type="project" value="InterPro"/>
</dbReference>
<protein>
    <recommendedName>
        <fullName evidence="6">Small ribosomal subunit protein mS25</fullName>
    </recommendedName>
    <alternativeName>
        <fullName evidence="7">28S ribosomal protein S25, mitochondrial</fullName>
    </alternativeName>
</protein>
<dbReference type="PANTHER" id="PTHR13274">
    <property type="entry name" value="MITOCHONDRIAL RIBOSOMAL PROTEIN S25"/>
    <property type="match status" value="1"/>
</dbReference>
<dbReference type="SUPFAM" id="SSF52833">
    <property type="entry name" value="Thioredoxin-like"/>
    <property type="match status" value="1"/>
</dbReference>
<feature type="domain" description="Ribosomal protein/NADH dehydrogenase" evidence="8">
    <location>
        <begin position="361"/>
        <end position="434"/>
    </location>
</feature>
<proteinExistence type="inferred from homology"/>
<dbReference type="STRING" id="42157.A0A182DZI1"/>
<sequence length="492" mass="56524">MQQVYTVKPYLNFYENICPLDVMYSVKSYHDVSHNNGLMGSNTNDVISVDESLKEIINRHQLELIEELTAFIDHLNKALTSCSSSVKTKSTFTEPKTLPDVQQQQFAFRKDIVGTSPVKEMNPYYRAAFSIFEIVKYPLNMITLFVNDIEKLWLKNLAKFGTRASILFEGLNDGISAPICIVKLQAPNSGKSVVAEVNGTKVAERISVWKLLGALTSLYPATPEHADICTHIDYWLLLIDDVLSNRSNQDNLCRQMSTALSRHDYLVPNVAATLADVLAYSVIMKQSYYANNIELCSDCACSPDICKYLFGQLPRADCLSLMSFKLGTVPLRRTYLYLQQGTIQFRDRVKIFAIGYKQFPRDDRRHKGVIDFIFWHWAQLQYNNPYVQLVRFTNISVVPFGKAFLDDGREVLFDLEGKSQQEIEEMFRTTLGKTKVSLRRERLEKMLRTDQALFGRKCKRECICEVQGQHPCTSLLYAPDYIKGKWRWNHNI</sequence>
<organism evidence="11">
    <name type="scientific">Onchocerca ochengi</name>
    <name type="common">Filarial nematode worm</name>
    <dbReference type="NCBI Taxonomy" id="42157"/>
    <lineage>
        <taxon>Eukaryota</taxon>
        <taxon>Metazoa</taxon>
        <taxon>Ecdysozoa</taxon>
        <taxon>Nematoda</taxon>
        <taxon>Chromadorea</taxon>
        <taxon>Rhabditida</taxon>
        <taxon>Spirurina</taxon>
        <taxon>Spiruromorpha</taxon>
        <taxon>Filarioidea</taxon>
        <taxon>Onchocercidae</taxon>
        <taxon>Onchocerca</taxon>
    </lineage>
</organism>
<gene>
    <name evidence="9" type="ORF">NOO_LOCUS1094</name>
</gene>
<evidence type="ECO:0000313" key="9">
    <source>
        <dbReference type="EMBL" id="VDK63451.1"/>
    </source>
</evidence>
<accession>A0A182DZI1</accession>
<dbReference type="GO" id="GO:0005840">
    <property type="term" value="C:ribosome"/>
    <property type="evidence" value="ECO:0007669"/>
    <property type="project" value="UniProtKB-KW"/>
</dbReference>
<keyword evidence="10" id="KW-1185">Reference proteome</keyword>
<dbReference type="Proteomes" id="UP000271087">
    <property type="component" value="Unassembled WGS sequence"/>
</dbReference>
<evidence type="ECO:0000256" key="5">
    <source>
        <dbReference type="ARBA" id="ARBA00023274"/>
    </source>
</evidence>
<evidence type="ECO:0000256" key="4">
    <source>
        <dbReference type="ARBA" id="ARBA00023128"/>
    </source>
</evidence>
<name>A0A182DZI1_ONCOC</name>
<dbReference type="AlphaFoldDB" id="A0A182DZI1"/>
<reference evidence="9 10" key="2">
    <citation type="submission" date="2018-08" db="EMBL/GenBank/DDBJ databases">
        <authorList>
            <person name="Laetsch R D."/>
            <person name="Stevens L."/>
            <person name="Kumar S."/>
            <person name="Blaxter L. M."/>
        </authorList>
    </citation>
    <scope>NUCLEOTIDE SEQUENCE [LARGE SCALE GENOMIC DNA]</scope>
</reference>
<evidence type="ECO:0000256" key="3">
    <source>
        <dbReference type="ARBA" id="ARBA00022980"/>
    </source>
</evidence>
<dbReference type="InterPro" id="IPR036249">
    <property type="entry name" value="Thioredoxin-like_sf"/>
</dbReference>
<keyword evidence="5" id="KW-0687">Ribonucleoprotein</keyword>
<reference evidence="11" key="1">
    <citation type="submission" date="2016-06" db="UniProtKB">
        <authorList>
            <consortium name="WormBaseParasite"/>
        </authorList>
    </citation>
    <scope>IDENTIFICATION</scope>
</reference>
<dbReference type="PANTHER" id="PTHR13274:SF2">
    <property type="entry name" value="SMALL RIBOSOMAL SUBUNIT PROTEIN MS25"/>
    <property type="match status" value="1"/>
</dbReference>
<evidence type="ECO:0000313" key="10">
    <source>
        <dbReference type="Proteomes" id="UP000271087"/>
    </source>
</evidence>
<dbReference type="EMBL" id="UYRW01000128">
    <property type="protein sequence ID" value="VDK63451.1"/>
    <property type="molecule type" value="Genomic_DNA"/>
</dbReference>
<keyword evidence="4" id="KW-0496">Mitochondrion</keyword>
<comment type="subcellular location">
    <subcellularLocation>
        <location evidence="1">Mitochondrion</location>
    </subcellularLocation>
</comment>
<dbReference type="WBParaSite" id="nOo.2.0.1.t01094-RA">
    <property type="protein sequence ID" value="nOo.2.0.1.t01094-RA"/>
    <property type="gene ID" value="nOo.2.0.1.g01094"/>
</dbReference>
<evidence type="ECO:0000256" key="7">
    <source>
        <dbReference type="ARBA" id="ARBA00035369"/>
    </source>
</evidence>
<comment type="similarity">
    <text evidence="2">Belongs to the mitochondrion-specific ribosomal protein mS25 family.</text>
</comment>
<dbReference type="GO" id="GO:1990904">
    <property type="term" value="C:ribonucleoprotein complex"/>
    <property type="evidence" value="ECO:0007669"/>
    <property type="project" value="UniProtKB-KW"/>
</dbReference>
<keyword evidence="3" id="KW-0689">Ribosomal protein</keyword>